<protein>
    <submittedName>
        <fullName evidence="2">Uncharacterized protein</fullName>
    </submittedName>
</protein>
<evidence type="ECO:0000313" key="2">
    <source>
        <dbReference type="EMBL" id="KAK1690739.1"/>
    </source>
</evidence>
<sequence>MPTYLYYFCTCMEALPPPSHLPNPIKTVSNTLVVCTEYEVRIPVRQFPTRGRIPSRTMSTASTWQQKPSARQCLAGAFVGSPLFSQRGTAQVCLVLTGHGKGTRDDDGDPMLFTVELQCSCQDERVDTNLGPHWRFSRGVKLTSVHGPLQRCPRSGEEGGASQHFWPLGRAGTRSPSRLRSRQSDPGRETLPSCRNLTPKVFLHKTPKHHFLKP</sequence>
<accession>A0AAJ0AZ13</accession>
<dbReference type="AlphaFoldDB" id="A0AAJ0AZ13"/>
<reference evidence="2" key="1">
    <citation type="submission" date="2021-06" db="EMBL/GenBank/DDBJ databases">
        <title>Comparative genomics, transcriptomics and evolutionary studies reveal genomic signatures of adaptation to plant cell wall in hemibiotrophic fungi.</title>
        <authorList>
            <consortium name="DOE Joint Genome Institute"/>
            <person name="Baroncelli R."/>
            <person name="Diaz J.F."/>
            <person name="Benocci T."/>
            <person name="Peng M."/>
            <person name="Battaglia E."/>
            <person name="Haridas S."/>
            <person name="Andreopoulos W."/>
            <person name="Labutti K."/>
            <person name="Pangilinan J."/>
            <person name="Floch G.L."/>
            <person name="Makela M.R."/>
            <person name="Henrissat B."/>
            <person name="Grigoriev I.V."/>
            <person name="Crouch J.A."/>
            <person name="De Vries R.P."/>
            <person name="Sukno S.A."/>
            <person name="Thon M.R."/>
        </authorList>
    </citation>
    <scope>NUCLEOTIDE SEQUENCE</scope>
    <source>
        <strain evidence="2">CBS 193.32</strain>
    </source>
</reference>
<dbReference type="Proteomes" id="UP001224890">
    <property type="component" value="Unassembled WGS sequence"/>
</dbReference>
<evidence type="ECO:0000256" key="1">
    <source>
        <dbReference type="SAM" id="MobiDB-lite"/>
    </source>
</evidence>
<proteinExistence type="predicted"/>
<dbReference type="GeneID" id="85451179"/>
<comment type="caution">
    <text evidence="2">The sequence shown here is derived from an EMBL/GenBank/DDBJ whole genome shotgun (WGS) entry which is preliminary data.</text>
</comment>
<name>A0AAJ0AZ13_9PEZI</name>
<dbReference type="RefSeq" id="XP_060434434.1">
    <property type="nucleotide sequence ID" value="XM_060566653.1"/>
</dbReference>
<evidence type="ECO:0000313" key="3">
    <source>
        <dbReference type="Proteomes" id="UP001224890"/>
    </source>
</evidence>
<keyword evidence="3" id="KW-1185">Reference proteome</keyword>
<dbReference type="EMBL" id="JAHMHR010000005">
    <property type="protein sequence ID" value="KAK1690739.1"/>
    <property type="molecule type" value="Genomic_DNA"/>
</dbReference>
<organism evidence="2 3">
    <name type="scientific">Colletotrichum godetiae</name>
    <dbReference type="NCBI Taxonomy" id="1209918"/>
    <lineage>
        <taxon>Eukaryota</taxon>
        <taxon>Fungi</taxon>
        <taxon>Dikarya</taxon>
        <taxon>Ascomycota</taxon>
        <taxon>Pezizomycotina</taxon>
        <taxon>Sordariomycetes</taxon>
        <taxon>Hypocreomycetidae</taxon>
        <taxon>Glomerellales</taxon>
        <taxon>Glomerellaceae</taxon>
        <taxon>Colletotrichum</taxon>
        <taxon>Colletotrichum acutatum species complex</taxon>
    </lineage>
</organism>
<feature type="region of interest" description="Disordered" evidence="1">
    <location>
        <begin position="146"/>
        <end position="195"/>
    </location>
</feature>
<gene>
    <name evidence="2" type="ORF">BDP55DRAFT_305246</name>
</gene>